<evidence type="ECO:0000256" key="1">
    <source>
        <dbReference type="SAM" id="MobiDB-lite"/>
    </source>
</evidence>
<dbReference type="AlphaFoldDB" id="A0A1H0M2R0"/>
<reference evidence="3 4" key="1">
    <citation type="submission" date="2016-10" db="EMBL/GenBank/DDBJ databases">
        <authorList>
            <person name="de Groot N.N."/>
        </authorList>
    </citation>
    <scope>NUCLEOTIDE SEQUENCE [LARGE SCALE GENOMIC DNA]</scope>
    <source>
        <strain evidence="3 4">StLB037</strain>
    </source>
</reference>
<dbReference type="SUPFAM" id="SSF144020">
    <property type="entry name" value="FdhE-like"/>
    <property type="match status" value="1"/>
</dbReference>
<protein>
    <recommendedName>
        <fullName evidence="2">DUF6671 domain-containing protein</fullName>
    </recommendedName>
</protein>
<evidence type="ECO:0000259" key="2">
    <source>
        <dbReference type="Pfam" id="PF20376"/>
    </source>
</evidence>
<accession>A0A1H0M2R0</accession>
<dbReference type="Proteomes" id="UP000186456">
    <property type="component" value="Unassembled WGS sequence"/>
</dbReference>
<feature type="compositionally biased region" description="Basic and acidic residues" evidence="1">
    <location>
        <begin position="257"/>
        <end position="267"/>
    </location>
</feature>
<dbReference type="EMBL" id="FNJN01000002">
    <property type="protein sequence ID" value="SDO74693.1"/>
    <property type="molecule type" value="Genomic_DNA"/>
</dbReference>
<organism evidence="3 4">
    <name type="scientific">Microbacterium testaceum (strain StLB037)</name>
    <dbReference type="NCBI Taxonomy" id="979556"/>
    <lineage>
        <taxon>Bacteria</taxon>
        <taxon>Bacillati</taxon>
        <taxon>Actinomycetota</taxon>
        <taxon>Actinomycetes</taxon>
        <taxon>Micrococcales</taxon>
        <taxon>Microbacteriaceae</taxon>
        <taxon>Microbacterium</taxon>
    </lineage>
</organism>
<sequence>MRTATSHRGAPYAGETIAVGTLHGKESAFAPAFARWLDAGVAPTAQLDTDSLGTFTRDVPRAGTAEHAATAKARGAALELGTATGLATEASYAPALGGFGPMMHEELAVFIDLERGIRVRHGIRQYTHVAPARTVRTSAEARRYLARAGFPHHGVVARTADGVQKGIQDAAVIDALLRRGPVELEPDLRAHMNPTRRRVLRRLSWLLAARLTQLCPGCGCPGFGAVGVVRGLPCAACGNATSQVRLDVDGCPACDEQRERPRPERQADPATCDACNP</sequence>
<dbReference type="InterPro" id="IPR024064">
    <property type="entry name" value="FdhE-like_sf"/>
</dbReference>
<feature type="domain" description="DUF6671" evidence="2">
    <location>
        <begin position="81"/>
        <end position="277"/>
    </location>
</feature>
<evidence type="ECO:0000313" key="3">
    <source>
        <dbReference type="EMBL" id="SDO74693.1"/>
    </source>
</evidence>
<feature type="region of interest" description="Disordered" evidence="1">
    <location>
        <begin position="257"/>
        <end position="277"/>
    </location>
</feature>
<dbReference type="RefSeq" id="WP_074694437.1">
    <property type="nucleotide sequence ID" value="NZ_FNJN01000002.1"/>
</dbReference>
<dbReference type="InterPro" id="IPR046612">
    <property type="entry name" value="DUF6671"/>
</dbReference>
<evidence type="ECO:0000313" key="4">
    <source>
        <dbReference type="Proteomes" id="UP000186456"/>
    </source>
</evidence>
<name>A0A1H0M2R0_MICTS</name>
<proteinExistence type="predicted"/>
<gene>
    <name evidence="3" type="ORF">SAMN04487788_0692</name>
</gene>
<dbReference type="Pfam" id="PF20376">
    <property type="entry name" value="DUF6671"/>
    <property type="match status" value="1"/>
</dbReference>